<evidence type="ECO:0000313" key="10">
    <source>
        <dbReference type="Proteomes" id="UP001163266"/>
    </source>
</evidence>
<proteinExistence type="predicted"/>
<dbReference type="RefSeq" id="WP_264893099.1">
    <property type="nucleotide sequence ID" value="NZ_CP110257.1"/>
</dbReference>
<protein>
    <submittedName>
        <fullName evidence="9">Cytochrome c4</fullName>
    </submittedName>
</protein>
<evidence type="ECO:0000256" key="5">
    <source>
        <dbReference type="ARBA" id="ARBA00023004"/>
    </source>
</evidence>
<keyword evidence="7" id="KW-0812">Transmembrane</keyword>
<evidence type="ECO:0000256" key="6">
    <source>
        <dbReference type="PROSITE-ProRule" id="PRU00433"/>
    </source>
</evidence>
<keyword evidence="7" id="KW-1133">Transmembrane helix</keyword>
<dbReference type="PANTHER" id="PTHR33751:SF9">
    <property type="entry name" value="CYTOCHROME C4"/>
    <property type="match status" value="1"/>
</dbReference>
<dbReference type="EMBL" id="CP110257">
    <property type="protein sequence ID" value="UZD55344.1"/>
    <property type="molecule type" value="Genomic_DNA"/>
</dbReference>
<feature type="domain" description="Cytochrome c" evidence="8">
    <location>
        <begin position="96"/>
        <end position="173"/>
    </location>
</feature>
<dbReference type="InterPro" id="IPR036909">
    <property type="entry name" value="Cyt_c-like_dom_sf"/>
</dbReference>
<keyword evidence="10" id="KW-1185">Reference proteome</keyword>
<evidence type="ECO:0000259" key="8">
    <source>
        <dbReference type="PROSITE" id="PS51007"/>
    </source>
</evidence>
<dbReference type="Gene3D" id="1.10.760.10">
    <property type="entry name" value="Cytochrome c-like domain"/>
    <property type="match status" value="2"/>
</dbReference>
<keyword evidence="4" id="KW-0249">Electron transport</keyword>
<evidence type="ECO:0000313" key="9">
    <source>
        <dbReference type="EMBL" id="UZD55344.1"/>
    </source>
</evidence>
<keyword evidence="5 6" id="KW-0408">Iron</keyword>
<organism evidence="9 10">
    <name type="scientific">Caldimonas aquatica</name>
    <dbReference type="NCBI Taxonomy" id="376175"/>
    <lineage>
        <taxon>Bacteria</taxon>
        <taxon>Pseudomonadati</taxon>
        <taxon>Pseudomonadota</taxon>
        <taxon>Betaproteobacteria</taxon>
        <taxon>Burkholderiales</taxon>
        <taxon>Sphaerotilaceae</taxon>
        <taxon>Caldimonas</taxon>
    </lineage>
</organism>
<dbReference type="Pfam" id="PF00034">
    <property type="entry name" value="Cytochrom_C"/>
    <property type="match status" value="1"/>
</dbReference>
<reference evidence="9" key="1">
    <citation type="submission" date="2022-10" db="EMBL/GenBank/DDBJ databases">
        <title>Complete genome sequence of Schlegelella aquatica LMG 23380.</title>
        <authorList>
            <person name="Musilova J."/>
            <person name="Kourilova X."/>
            <person name="Bezdicek M."/>
            <person name="Hermankova K."/>
            <person name="Obruca S."/>
            <person name="Sedlar K."/>
        </authorList>
    </citation>
    <scope>NUCLEOTIDE SEQUENCE</scope>
    <source>
        <strain evidence="9">LMG 23380</strain>
    </source>
</reference>
<sequence>MDERHTPRTAPSSQRPVGWRRSVAALAGLTAVSLLVGFVWLPSVHEDFTAEGLWASICRAAGVPARWYTGGTAPAAAPPGTQVVLAREMARPRDAGSVGRGATLALNCTMCHGAHGMSTSNAPNLAGQYPEVVIKQLLDYKHGHRVNAVMQALAAGLSEQDIRDLAAYYASLPKARTAPTTYDETLPALVRVGAPLRNIAPCISCHGGIDQKFGTPWIEGMPRDYLVAQLRAFRSGERRNDPQGVMRTMARQMTDAEIEEVATFYARKAAPAGVQGH</sequence>
<evidence type="ECO:0000256" key="3">
    <source>
        <dbReference type="ARBA" id="ARBA00022723"/>
    </source>
</evidence>
<dbReference type="PANTHER" id="PTHR33751">
    <property type="entry name" value="CBB3-TYPE CYTOCHROME C OXIDASE SUBUNIT FIXP"/>
    <property type="match status" value="1"/>
</dbReference>
<feature type="domain" description="Cytochrome c" evidence="8">
    <location>
        <begin position="188"/>
        <end position="269"/>
    </location>
</feature>
<evidence type="ECO:0000256" key="4">
    <source>
        <dbReference type="ARBA" id="ARBA00022982"/>
    </source>
</evidence>
<accession>A0ABY6MTL8</accession>
<keyword evidence="3 6" id="KW-0479">Metal-binding</keyword>
<dbReference type="PROSITE" id="PS51007">
    <property type="entry name" value="CYTC"/>
    <property type="match status" value="2"/>
</dbReference>
<name>A0ABY6MTL8_9BURK</name>
<keyword evidence="7" id="KW-0472">Membrane</keyword>
<gene>
    <name evidence="9" type="ORF">OMP39_01765</name>
</gene>
<dbReference type="InterPro" id="IPR050597">
    <property type="entry name" value="Cytochrome_c_Oxidase_Subunit"/>
</dbReference>
<dbReference type="InterPro" id="IPR009056">
    <property type="entry name" value="Cyt_c-like_dom"/>
</dbReference>
<keyword evidence="1" id="KW-0813">Transport</keyword>
<dbReference type="Proteomes" id="UP001163266">
    <property type="component" value="Chromosome"/>
</dbReference>
<evidence type="ECO:0000256" key="7">
    <source>
        <dbReference type="SAM" id="Phobius"/>
    </source>
</evidence>
<feature type="transmembrane region" description="Helical" evidence="7">
    <location>
        <begin position="21"/>
        <end position="41"/>
    </location>
</feature>
<evidence type="ECO:0000256" key="2">
    <source>
        <dbReference type="ARBA" id="ARBA00022617"/>
    </source>
</evidence>
<evidence type="ECO:0000256" key="1">
    <source>
        <dbReference type="ARBA" id="ARBA00022448"/>
    </source>
</evidence>
<keyword evidence="2 6" id="KW-0349">Heme</keyword>
<dbReference type="SUPFAM" id="SSF46626">
    <property type="entry name" value="Cytochrome c"/>
    <property type="match status" value="2"/>
</dbReference>